<dbReference type="SUPFAM" id="SSF47384">
    <property type="entry name" value="Homodimeric domain of signal transducing histidine kinase"/>
    <property type="match status" value="1"/>
</dbReference>
<dbReference type="EC" id="2.7.13.3" evidence="2"/>
<organism evidence="11 12">
    <name type="scientific">Desulfomicrobium apsheronum</name>
    <dbReference type="NCBI Taxonomy" id="52560"/>
    <lineage>
        <taxon>Bacteria</taxon>
        <taxon>Pseudomonadati</taxon>
        <taxon>Thermodesulfobacteriota</taxon>
        <taxon>Desulfovibrionia</taxon>
        <taxon>Desulfovibrionales</taxon>
        <taxon>Desulfomicrobiaceae</taxon>
        <taxon>Desulfomicrobium</taxon>
    </lineage>
</organism>
<dbReference type="Gene3D" id="3.30.565.10">
    <property type="entry name" value="Histidine kinase-like ATPase, C-terminal domain"/>
    <property type="match status" value="1"/>
</dbReference>
<keyword evidence="4" id="KW-0808">Transferase</keyword>
<feature type="domain" description="PAS" evidence="9">
    <location>
        <begin position="310"/>
        <end position="377"/>
    </location>
</feature>
<dbReference type="PRINTS" id="PR00344">
    <property type="entry name" value="BCTRLSENSOR"/>
</dbReference>
<feature type="domain" description="PAC" evidence="10">
    <location>
        <begin position="383"/>
        <end position="434"/>
    </location>
</feature>
<feature type="domain" description="PAS" evidence="9">
    <location>
        <begin position="685"/>
        <end position="759"/>
    </location>
</feature>
<feature type="chain" id="PRO_5011475982" description="histidine kinase" evidence="7">
    <location>
        <begin position="35"/>
        <end position="1079"/>
    </location>
</feature>
<dbReference type="InterPro" id="IPR004358">
    <property type="entry name" value="Sig_transdc_His_kin-like_C"/>
</dbReference>
<keyword evidence="6" id="KW-0812">Transmembrane</keyword>
<dbReference type="InterPro" id="IPR052162">
    <property type="entry name" value="Sensor_kinase/Photoreceptor"/>
</dbReference>
<evidence type="ECO:0000313" key="12">
    <source>
        <dbReference type="Proteomes" id="UP000198635"/>
    </source>
</evidence>
<accession>A0A1I3UCS8</accession>
<dbReference type="SUPFAM" id="SSF55785">
    <property type="entry name" value="PYP-like sensor domain (PAS domain)"/>
    <property type="match status" value="4"/>
</dbReference>
<evidence type="ECO:0000259" key="9">
    <source>
        <dbReference type="PROSITE" id="PS50112"/>
    </source>
</evidence>
<dbReference type="PROSITE" id="PS50109">
    <property type="entry name" value="HIS_KIN"/>
    <property type="match status" value="1"/>
</dbReference>
<keyword evidence="3" id="KW-0597">Phosphoprotein</keyword>
<feature type="transmembrane region" description="Helical" evidence="6">
    <location>
        <begin position="265"/>
        <end position="288"/>
    </location>
</feature>
<dbReference type="Pfam" id="PF13188">
    <property type="entry name" value="PAS_8"/>
    <property type="match status" value="1"/>
</dbReference>
<evidence type="ECO:0000313" key="11">
    <source>
        <dbReference type="EMBL" id="SFJ81328.1"/>
    </source>
</evidence>
<feature type="domain" description="PAS" evidence="9">
    <location>
        <begin position="435"/>
        <end position="482"/>
    </location>
</feature>
<dbReference type="SMART" id="SM00091">
    <property type="entry name" value="PAS"/>
    <property type="match status" value="4"/>
</dbReference>
<dbReference type="InterPro" id="IPR003661">
    <property type="entry name" value="HisK_dim/P_dom"/>
</dbReference>
<comment type="catalytic activity">
    <reaction evidence="1">
        <text>ATP + protein L-histidine = ADP + protein N-phospho-L-histidine.</text>
        <dbReference type="EC" id="2.7.13.3"/>
    </reaction>
</comment>
<evidence type="ECO:0000256" key="7">
    <source>
        <dbReference type="SAM" id="SignalP"/>
    </source>
</evidence>
<keyword evidence="7" id="KW-0732">Signal</keyword>
<dbReference type="InterPro" id="IPR036890">
    <property type="entry name" value="HATPase_C_sf"/>
</dbReference>
<dbReference type="InterPro" id="IPR003594">
    <property type="entry name" value="HATPase_dom"/>
</dbReference>
<feature type="domain" description="Histidine kinase" evidence="8">
    <location>
        <begin position="822"/>
        <end position="1068"/>
    </location>
</feature>
<dbReference type="SMART" id="SM00062">
    <property type="entry name" value="PBPb"/>
    <property type="match status" value="1"/>
</dbReference>
<name>A0A1I3UCS8_9BACT</name>
<dbReference type="InterPro" id="IPR013767">
    <property type="entry name" value="PAS_fold"/>
</dbReference>
<dbReference type="InterPro" id="IPR001610">
    <property type="entry name" value="PAC"/>
</dbReference>
<dbReference type="EMBL" id="FORX01000007">
    <property type="protein sequence ID" value="SFJ81328.1"/>
    <property type="molecule type" value="Genomic_DNA"/>
</dbReference>
<dbReference type="STRING" id="52560.SAMN04488082_107136"/>
<dbReference type="SMART" id="SM00086">
    <property type="entry name" value="PAC"/>
    <property type="match status" value="4"/>
</dbReference>
<feature type="domain" description="PAS" evidence="9">
    <location>
        <begin position="560"/>
        <end position="601"/>
    </location>
</feature>
<dbReference type="SUPFAM" id="SSF55874">
    <property type="entry name" value="ATPase domain of HSP90 chaperone/DNA topoisomerase II/histidine kinase"/>
    <property type="match status" value="1"/>
</dbReference>
<keyword evidence="6" id="KW-1133">Transmembrane helix</keyword>
<dbReference type="Pfam" id="PF00989">
    <property type="entry name" value="PAS"/>
    <property type="match status" value="1"/>
</dbReference>
<evidence type="ECO:0000259" key="8">
    <source>
        <dbReference type="PROSITE" id="PS50109"/>
    </source>
</evidence>
<dbReference type="Pfam" id="PF02518">
    <property type="entry name" value="HATPase_c"/>
    <property type="match status" value="1"/>
</dbReference>
<dbReference type="Gene3D" id="1.10.287.130">
    <property type="match status" value="1"/>
</dbReference>
<dbReference type="InterPro" id="IPR005467">
    <property type="entry name" value="His_kinase_dom"/>
</dbReference>
<dbReference type="PROSITE" id="PS50113">
    <property type="entry name" value="PAC"/>
    <property type="match status" value="3"/>
</dbReference>
<dbReference type="InterPro" id="IPR000700">
    <property type="entry name" value="PAS-assoc_C"/>
</dbReference>
<dbReference type="NCBIfam" id="TIGR00229">
    <property type="entry name" value="sensory_box"/>
    <property type="match status" value="4"/>
</dbReference>
<dbReference type="InterPro" id="IPR036097">
    <property type="entry name" value="HisK_dim/P_sf"/>
</dbReference>
<dbReference type="PANTHER" id="PTHR43304:SF1">
    <property type="entry name" value="PAC DOMAIN-CONTAINING PROTEIN"/>
    <property type="match status" value="1"/>
</dbReference>
<evidence type="ECO:0000259" key="10">
    <source>
        <dbReference type="PROSITE" id="PS50113"/>
    </source>
</evidence>
<dbReference type="Pfam" id="PF00497">
    <property type="entry name" value="SBP_bac_3"/>
    <property type="match status" value="1"/>
</dbReference>
<dbReference type="OrthoDB" id="5436879at2"/>
<feature type="domain" description="PAC" evidence="10">
    <location>
        <begin position="632"/>
        <end position="684"/>
    </location>
</feature>
<dbReference type="PROSITE" id="PS50112">
    <property type="entry name" value="PAS"/>
    <property type="match status" value="4"/>
</dbReference>
<evidence type="ECO:0000256" key="5">
    <source>
        <dbReference type="ARBA" id="ARBA00022777"/>
    </source>
</evidence>
<dbReference type="Pfam" id="PF08448">
    <property type="entry name" value="PAS_4"/>
    <property type="match status" value="1"/>
</dbReference>
<proteinExistence type="predicted"/>
<feature type="domain" description="PAC" evidence="10">
    <location>
        <begin position="759"/>
        <end position="809"/>
    </location>
</feature>
<evidence type="ECO:0000256" key="3">
    <source>
        <dbReference type="ARBA" id="ARBA00022553"/>
    </source>
</evidence>
<keyword evidence="12" id="KW-1185">Reference proteome</keyword>
<dbReference type="InterPro" id="IPR013656">
    <property type="entry name" value="PAS_4"/>
</dbReference>
<dbReference type="InterPro" id="IPR035965">
    <property type="entry name" value="PAS-like_dom_sf"/>
</dbReference>
<gene>
    <name evidence="11" type="ORF">SAMN04488082_107136</name>
</gene>
<evidence type="ECO:0000256" key="6">
    <source>
        <dbReference type="SAM" id="Phobius"/>
    </source>
</evidence>
<sequence>MRCNKKDVNFAICLWAHAFLVLFSLLFPVSDALAAPEKIVVADDKDYPPYIFLDASGSPKGILVDVWELWSRKTGIAVEFQLMEWSAALDAVRGGKADAIGGMARTPKREELFDLTTQITVIPSGIFFHDQLGGIKNVKDLAGFSVGIVGGDAARDLALSRHPELRFATFPGVRDLVRAAISGEIKVFISDVPVARHYLAQHERSSEFRQASELITTYSMHGAVRKGNAELLGVIQGGFDQITGSEIGAIMDEWSGRPVQAALPWSMIVLVFGILSLILVAVFLWNFFLRRRVLAKTAELAESVRKAGERKEKYRLLVEHQTDLLVKVDLEGRFLYVSPAYCRTFGKSEAELLNSTFMPLIHADDVAATEGAMKALLVPPHTAYMEQRAMTVDGWRWFAWNDSAILGKTGEIEAIVGVGRDVTERKEAEELLRQSEERFAKAFHSSPAPLVISDIATGRFIDVNARWVEMLGYAKEDQIGRTSKEVGIWADTDLRDRAIEILRKEGSFKEFPIEFLTSTGSARSVLWSAEIIILQGREVMLSLLFDYTERKRAEEALRKSEKLYRSVIDNIHDVFYRTDAEGRLAMVSPSGARLLGYESTEEMLGRLNEEFWFESEERRNFLQRIKAQDFVADFEVVLKRKDGQPVLVATSSGLYYNEQGAVLGVEGIFRDITERKRTEERLRQSEEKFSRLFKLSPDAISLSDPDSGLLVEVNDAYARLTGYRQDELVGRSALEIGLFVDPESRGRVIDRLKRAGQFNNMELEFRRKDGAHVPCSVSGQFISLGMERYLLAVIRDVTEFKRMQEMMIQSEKMVSVGGIAAGVAHEINNPLGIIVQSAQNLVQRTRPDFHRNIEVAKSIGLDMELLEKYMQERKILTFVQDMQDAALRAADIIRHMLDFSRRSESRRAVCSLPVIVDRALILAQNDYDLKKSFDFKQIRIVKDYALDLVPVECTETELEQVFLNLLRNAAQAMTMGDQRSEDPKIVIRLSNLASGIRCEIEDNGAGMPADVMRRIFEPFFTTKPTGIGTGLGLSVSYFIVTRGHGGKMWVESTPDTGTRFVIDLPASASSEQGPNLRRT</sequence>
<dbReference type="Pfam" id="PF13426">
    <property type="entry name" value="PAS_9"/>
    <property type="match status" value="1"/>
</dbReference>
<dbReference type="InterPro" id="IPR001638">
    <property type="entry name" value="Solute-binding_3/MltF_N"/>
</dbReference>
<dbReference type="Gene3D" id="3.40.190.10">
    <property type="entry name" value="Periplasmic binding protein-like II"/>
    <property type="match status" value="2"/>
</dbReference>
<dbReference type="CDD" id="cd00130">
    <property type="entry name" value="PAS"/>
    <property type="match status" value="4"/>
</dbReference>
<keyword evidence="6" id="KW-0472">Membrane</keyword>
<dbReference type="Gene3D" id="3.30.450.20">
    <property type="entry name" value="PAS domain"/>
    <property type="match status" value="4"/>
</dbReference>
<dbReference type="Proteomes" id="UP000198635">
    <property type="component" value="Unassembled WGS sequence"/>
</dbReference>
<dbReference type="GO" id="GO:0006355">
    <property type="term" value="P:regulation of DNA-templated transcription"/>
    <property type="evidence" value="ECO:0007669"/>
    <property type="project" value="InterPro"/>
</dbReference>
<dbReference type="SMART" id="SM00388">
    <property type="entry name" value="HisKA"/>
    <property type="match status" value="1"/>
</dbReference>
<evidence type="ECO:0000256" key="4">
    <source>
        <dbReference type="ARBA" id="ARBA00022679"/>
    </source>
</evidence>
<keyword evidence="5" id="KW-0418">Kinase</keyword>
<dbReference type="PANTHER" id="PTHR43304">
    <property type="entry name" value="PHYTOCHROME-LIKE PROTEIN CPH1"/>
    <property type="match status" value="1"/>
</dbReference>
<dbReference type="CDD" id="cd13706">
    <property type="entry name" value="PBP2_HisK_like_1"/>
    <property type="match status" value="1"/>
</dbReference>
<dbReference type="SMART" id="SM00387">
    <property type="entry name" value="HATPase_c"/>
    <property type="match status" value="1"/>
</dbReference>
<dbReference type="InterPro" id="IPR000014">
    <property type="entry name" value="PAS"/>
</dbReference>
<dbReference type="AlphaFoldDB" id="A0A1I3UCS8"/>
<dbReference type="SUPFAM" id="SSF53850">
    <property type="entry name" value="Periplasmic binding protein-like II"/>
    <property type="match status" value="1"/>
</dbReference>
<feature type="signal peptide" evidence="7">
    <location>
        <begin position="1"/>
        <end position="34"/>
    </location>
</feature>
<dbReference type="RefSeq" id="WP_092374445.1">
    <property type="nucleotide sequence ID" value="NZ_FORX01000007.1"/>
</dbReference>
<protein>
    <recommendedName>
        <fullName evidence="2">histidine kinase</fullName>
        <ecNumber evidence="2">2.7.13.3</ecNumber>
    </recommendedName>
</protein>
<evidence type="ECO:0000256" key="2">
    <source>
        <dbReference type="ARBA" id="ARBA00012438"/>
    </source>
</evidence>
<evidence type="ECO:0000256" key="1">
    <source>
        <dbReference type="ARBA" id="ARBA00000085"/>
    </source>
</evidence>
<reference evidence="12" key="1">
    <citation type="submission" date="2016-10" db="EMBL/GenBank/DDBJ databases">
        <authorList>
            <person name="Varghese N."/>
            <person name="Submissions S."/>
        </authorList>
    </citation>
    <scope>NUCLEOTIDE SEQUENCE [LARGE SCALE GENOMIC DNA]</scope>
    <source>
        <strain evidence="12">DSM 5918</strain>
    </source>
</reference>
<dbReference type="CDD" id="cd00082">
    <property type="entry name" value="HisKA"/>
    <property type="match status" value="1"/>
</dbReference>
<dbReference type="GO" id="GO:0000155">
    <property type="term" value="F:phosphorelay sensor kinase activity"/>
    <property type="evidence" value="ECO:0007669"/>
    <property type="project" value="InterPro"/>
</dbReference>